<dbReference type="STRING" id="135208.A0A4Y9ZXK5"/>
<dbReference type="SUPFAM" id="SSF53474">
    <property type="entry name" value="alpha/beta-Hydrolases"/>
    <property type="match status" value="1"/>
</dbReference>
<evidence type="ECO:0000259" key="4">
    <source>
        <dbReference type="Pfam" id="PF00135"/>
    </source>
</evidence>
<feature type="chain" id="PRO_5021421441" description="Carboxylesterase type B domain-containing protein" evidence="3">
    <location>
        <begin position="20"/>
        <end position="439"/>
    </location>
</feature>
<feature type="domain" description="Carboxylesterase type B" evidence="4">
    <location>
        <begin position="203"/>
        <end position="414"/>
    </location>
</feature>
<dbReference type="OrthoDB" id="408631at2759"/>
<dbReference type="PANTHER" id="PTHR43918">
    <property type="entry name" value="ACETYLCHOLINESTERASE"/>
    <property type="match status" value="1"/>
</dbReference>
<protein>
    <recommendedName>
        <fullName evidence="4">Carboxylesterase type B domain-containing protein</fullName>
    </recommendedName>
</protein>
<evidence type="ECO:0000256" key="3">
    <source>
        <dbReference type="SAM" id="SignalP"/>
    </source>
</evidence>
<dbReference type="Proteomes" id="UP000298061">
    <property type="component" value="Unassembled WGS sequence"/>
</dbReference>
<gene>
    <name evidence="5" type="ORF">EWM64_g5205</name>
</gene>
<dbReference type="InterPro" id="IPR019819">
    <property type="entry name" value="Carboxylesterase_B_CS"/>
</dbReference>
<keyword evidence="6" id="KW-1185">Reference proteome</keyword>
<dbReference type="PROSITE" id="PS00941">
    <property type="entry name" value="CARBOXYLESTERASE_B_2"/>
    <property type="match status" value="1"/>
</dbReference>
<accession>A0A4Y9ZXK5</accession>
<dbReference type="Pfam" id="PF00135">
    <property type="entry name" value="COesterase"/>
    <property type="match status" value="2"/>
</dbReference>
<dbReference type="AlphaFoldDB" id="A0A4Y9ZXK5"/>
<comment type="similarity">
    <text evidence="1">Belongs to the type-B carboxylesterase/lipase family.</text>
</comment>
<dbReference type="InterPro" id="IPR029058">
    <property type="entry name" value="AB_hydrolase_fold"/>
</dbReference>
<reference evidence="5 6" key="1">
    <citation type="submission" date="2019-02" db="EMBL/GenBank/DDBJ databases">
        <title>Genome sequencing of the rare red list fungi Hericium alpestre (H. flagellum).</title>
        <authorList>
            <person name="Buettner E."/>
            <person name="Kellner H."/>
        </authorList>
    </citation>
    <scope>NUCLEOTIDE SEQUENCE [LARGE SCALE GENOMIC DNA]</scope>
    <source>
        <strain evidence="5 6">DSM 108284</strain>
    </source>
</reference>
<dbReference type="InterPro" id="IPR050654">
    <property type="entry name" value="AChE-related_enzymes"/>
</dbReference>
<comment type="caution">
    <text evidence="5">The sequence shown here is derived from an EMBL/GenBank/DDBJ whole genome shotgun (WGS) entry which is preliminary data.</text>
</comment>
<sequence>MLHAIGWILVSATLSCAIAAEVKLGKTKVIGADFPQFKQEFFGGIPFASPPVGNLRFKPPVPKFTLDGASFSATNFSASCVQSGLPFSEISEDCLTLNVFRPADLPRNAALPVMVYIYGGGFAHGQSSIMNGTGLVAQSVARGTPIIFASLNYRLGPLGFPQGEEAVTNGLLNVGLHDQLAALQWIRANIHAFGGDQEDGPHGIIPGHPAERVARGAGGKFPFISGTVLDEGTSFTPPTLMGEAQAEALGVITFSPSPAGASALQNAVEDTLAHYSDDPADGCPYFTGNDIFGLDPEYKRVAAFETDLVFLSLRRWFGHAAAARGAPVYSYMFTDPQPENAPELGVTHTSEVPYVFGAPPAGNPGAPMLSKQMMDYWISFATSLDPNDGKGTTRPKWEPFTSSKEVILQLNHANLTMVADEFHISQTDFNDRNHFVFSQ</sequence>
<feature type="signal peptide" evidence="3">
    <location>
        <begin position="1"/>
        <end position="19"/>
    </location>
</feature>
<keyword evidence="3" id="KW-0732">Signal</keyword>
<evidence type="ECO:0000256" key="1">
    <source>
        <dbReference type="ARBA" id="ARBA00005964"/>
    </source>
</evidence>
<dbReference type="EMBL" id="SFCI01000612">
    <property type="protein sequence ID" value="TFY78807.1"/>
    <property type="molecule type" value="Genomic_DNA"/>
</dbReference>
<dbReference type="InterPro" id="IPR002018">
    <property type="entry name" value="CarbesteraseB"/>
</dbReference>
<dbReference type="GO" id="GO:0052689">
    <property type="term" value="F:carboxylic ester hydrolase activity"/>
    <property type="evidence" value="ECO:0007669"/>
    <property type="project" value="TreeGrafter"/>
</dbReference>
<dbReference type="PANTHER" id="PTHR43918:SF4">
    <property type="entry name" value="CARBOXYLIC ESTER HYDROLASE"/>
    <property type="match status" value="1"/>
</dbReference>
<feature type="domain" description="Carboxylesterase type B" evidence="4">
    <location>
        <begin position="29"/>
        <end position="198"/>
    </location>
</feature>
<evidence type="ECO:0000313" key="5">
    <source>
        <dbReference type="EMBL" id="TFY78807.1"/>
    </source>
</evidence>
<proteinExistence type="inferred from homology"/>
<evidence type="ECO:0000256" key="2">
    <source>
        <dbReference type="ARBA" id="ARBA00022801"/>
    </source>
</evidence>
<keyword evidence="2" id="KW-0378">Hydrolase</keyword>
<evidence type="ECO:0000313" key="6">
    <source>
        <dbReference type="Proteomes" id="UP000298061"/>
    </source>
</evidence>
<dbReference type="Gene3D" id="3.40.50.1820">
    <property type="entry name" value="alpha/beta hydrolase"/>
    <property type="match status" value="2"/>
</dbReference>
<organism evidence="5 6">
    <name type="scientific">Hericium alpestre</name>
    <dbReference type="NCBI Taxonomy" id="135208"/>
    <lineage>
        <taxon>Eukaryota</taxon>
        <taxon>Fungi</taxon>
        <taxon>Dikarya</taxon>
        <taxon>Basidiomycota</taxon>
        <taxon>Agaricomycotina</taxon>
        <taxon>Agaricomycetes</taxon>
        <taxon>Russulales</taxon>
        <taxon>Hericiaceae</taxon>
        <taxon>Hericium</taxon>
    </lineage>
</organism>
<name>A0A4Y9ZXK5_9AGAM</name>